<dbReference type="GeneID" id="93100951"/>
<proteinExistence type="inferred from homology"/>
<protein>
    <recommendedName>
        <fullName evidence="10">RagB/SusD family nutrient uptake outer membrane protein</fullName>
    </recommendedName>
</protein>
<sequence>MKTYKLILILVLQAWFSSCEDLLKVTPENSVTFENAFQSEKDIVSALNATEKIIRQNKAFSYWPCQNGEYSDYYPSVGFATLNPSFIPDMQWIFYYQVIASANVSLPYIDHIDMPQEKKDFYKGQIYFFKAFTYLQIIRIWGDCILLKDDVIFTAVAKSHWTEVADYAIDLAKKAISLLPDFDQMTDYNGNAIKYKSTPSKGAANAVLAHLCAWKAGCKYMAQPDQQNYDEVDLWKTAEQACTDIIKRTDLYDLENSAEEICTKALVGNSKEIIYESMVRGFENELTSRDQAFCWGYYYQGWPVKAEENPGEIKNKSFRIYAKTVREMFPGTDERKNAFFYKLDSMQYKVSEEITGGYAYPYKWRIARVGTEGWQAGQFIDFDQNMIHFRLADIILLRAECRTRLGGNYTAGAIEDLNKVRDRSKATLYDASEYGGDLRYTIFKEREKELLMEGARYWDIIRNGYARIELQGGWLTATDQDFIDGAFFMAVSQDDFRGNPLMRQNSYWLKRQ</sequence>
<dbReference type="GO" id="GO:0009279">
    <property type="term" value="C:cell outer membrane"/>
    <property type="evidence" value="ECO:0007669"/>
    <property type="project" value="UniProtKB-SubCell"/>
</dbReference>
<evidence type="ECO:0000256" key="3">
    <source>
        <dbReference type="ARBA" id="ARBA00022729"/>
    </source>
</evidence>
<dbReference type="Pfam" id="PF07980">
    <property type="entry name" value="SusD_RagB"/>
    <property type="match status" value="1"/>
</dbReference>
<comment type="subcellular location">
    <subcellularLocation>
        <location evidence="1">Cell outer membrane</location>
    </subcellularLocation>
</comment>
<dbReference type="InterPro" id="IPR011990">
    <property type="entry name" value="TPR-like_helical_dom_sf"/>
</dbReference>
<dbReference type="AlphaFoldDB" id="A0A7W6HU13"/>
<keyword evidence="3" id="KW-0732">Signal</keyword>
<keyword evidence="9" id="KW-1185">Reference proteome</keyword>
<comment type="similarity">
    <text evidence="2">Belongs to the SusD family.</text>
</comment>
<dbReference type="OrthoDB" id="1031584at2"/>
<dbReference type="InterPro" id="IPR012944">
    <property type="entry name" value="SusD_RagB_dom"/>
</dbReference>
<feature type="domain" description="SusD-like N-terminal" evidence="7">
    <location>
        <begin position="89"/>
        <end position="210"/>
    </location>
</feature>
<feature type="domain" description="RagB/SusD" evidence="6">
    <location>
        <begin position="279"/>
        <end position="480"/>
    </location>
</feature>
<evidence type="ECO:0008006" key="10">
    <source>
        <dbReference type="Google" id="ProtNLM"/>
    </source>
</evidence>
<name>A0A7W6HU13_9BACT</name>
<dbReference type="EMBL" id="JACIES010000001">
    <property type="protein sequence ID" value="MBB4024735.1"/>
    <property type="molecule type" value="Genomic_DNA"/>
</dbReference>
<evidence type="ECO:0000259" key="7">
    <source>
        <dbReference type="Pfam" id="PF14322"/>
    </source>
</evidence>
<dbReference type="Gene3D" id="1.25.40.390">
    <property type="match status" value="1"/>
</dbReference>
<dbReference type="InterPro" id="IPR033985">
    <property type="entry name" value="SusD-like_N"/>
</dbReference>
<accession>A0A7W6HU13</accession>
<evidence type="ECO:0000259" key="6">
    <source>
        <dbReference type="Pfam" id="PF07980"/>
    </source>
</evidence>
<dbReference type="SUPFAM" id="SSF48452">
    <property type="entry name" value="TPR-like"/>
    <property type="match status" value="1"/>
</dbReference>
<evidence type="ECO:0000256" key="5">
    <source>
        <dbReference type="ARBA" id="ARBA00023237"/>
    </source>
</evidence>
<organism evidence="8 9">
    <name type="scientific">Butyricimonas faecihominis</name>
    <dbReference type="NCBI Taxonomy" id="1472416"/>
    <lineage>
        <taxon>Bacteria</taxon>
        <taxon>Pseudomonadati</taxon>
        <taxon>Bacteroidota</taxon>
        <taxon>Bacteroidia</taxon>
        <taxon>Bacteroidales</taxon>
        <taxon>Odoribacteraceae</taxon>
        <taxon>Butyricimonas</taxon>
    </lineage>
</organism>
<evidence type="ECO:0000256" key="2">
    <source>
        <dbReference type="ARBA" id="ARBA00006275"/>
    </source>
</evidence>
<reference evidence="8 9" key="1">
    <citation type="submission" date="2020-08" db="EMBL/GenBank/DDBJ databases">
        <title>Genomic Encyclopedia of Type Strains, Phase IV (KMG-IV): sequencing the most valuable type-strain genomes for metagenomic binning, comparative biology and taxonomic classification.</title>
        <authorList>
            <person name="Goeker M."/>
        </authorList>
    </citation>
    <scope>NUCLEOTIDE SEQUENCE [LARGE SCALE GENOMIC DNA]</scope>
    <source>
        <strain evidence="8 9">DSM 105721</strain>
    </source>
</reference>
<keyword evidence="5" id="KW-0998">Cell outer membrane</keyword>
<keyword evidence="4" id="KW-0472">Membrane</keyword>
<evidence type="ECO:0000313" key="9">
    <source>
        <dbReference type="Proteomes" id="UP000546007"/>
    </source>
</evidence>
<evidence type="ECO:0000256" key="1">
    <source>
        <dbReference type="ARBA" id="ARBA00004442"/>
    </source>
</evidence>
<evidence type="ECO:0000256" key="4">
    <source>
        <dbReference type="ARBA" id="ARBA00023136"/>
    </source>
</evidence>
<comment type="caution">
    <text evidence="8">The sequence shown here is derived from an EMBL/GenBank/DDBJ whole genome shotgun (WGS) entry which is preliminary data.</text>
</comment>
<dbReference type="PROSITE" id="PS51257">
    <property type="entry name" value="PROKAR_LIPOPROTEIN"/>
    <property type="match status" value="1"/>
</dbReference>
<dbReference type="Proteomes" id="UP000546007">
    <property type="component" value="Unassembled WGS sequence"/>
</dbReference>
<dbReference type="RefSeq" id="WP_124317560.1">
    <property type="nucleotide sequence ID" value="NZ_AP028155.1"/>
</dbReference>
<evidence type="ECO:0000313" key="8">
    <source>
        <dbReference type="EMBL" id="MBB4024735.1"/>
    </source>
</evidence>
<dbReference type="Pfam" id="PF14322">
    <property type="entry name" value="SusD-like_3"/>
    <property type="match status" value="1"/>
</dbReference>
<gene>
    <name evidence="8" type="ORF">GGR14_000496</name>
</gene>